<dbReference type="RefSeq" id="WP_345530979.1">
    <property type="nucleotide sequence ID" value="NZ_BAABLD010000002.1"/>
</dbReference>
<gene>
    <name evidence="3" type="ORF">GCM10025770_02220</name>
</gene>
<accession>A0ABP9QC20</accession>
<feature type="transmembrane region" description="Helical" evidence="1">
    <location>
        <begin position="7"/>
        <end position="30"/>
    </location>
</feature>
<keyword evidence="1" id="KW-0472">Membrane</keyword>
<feature type="domain" description="LiaI-LiaF-like transmembrane region" evidence="2">
    <location>
        <begin position="5"/>
        <end position="48"/>
    </location>
</feature>
<dbReference type="EMBL" id="BAABLD010000002">
    <property type="protein sequence ID" value="GAA5158115.1"/>
    <property type="molecule type" value="Genomic_DNA"/>
</dbReference>
<feature type="transmembrane region" description="Helical" evidence="1">
    <location>
        <begin position="36"/>
        <end position="52"/>
    </location>
</feature>
<dbReference type="Pfam" id="PF18917">
    <property type="entry name" value="LiaI-LiaF-like_TM1"/>
    <property type="match status" value="1"/>
</dbReference>
<evidence type="ECO:0000259" key="2">
    <source>
        <dbReference type="Pfam" id="PF18917"/>
    </source>
</evidence>
<name>A0ABP9QC20_9RHOO</name>
<sequence>MQSRFGSIALIVIGLFFLLHNLDILSFRYLGEILRTWWPAILIVVGALGLMGKRK</sequence>
<protein>
    <recommendedName>
        <fullName evidence="2">LiaI-LiaF-like transmembrane region domain-containing protein</fullName>
    </recommendedName>
</protein>
<evidence type="ECO:0000313" key="3">
    <source>
        <dbReference type="EMBL" id="GAA5158115.1"/>
    </source>
</evidence>
<comment type="caution">
    <text evidence="3">The sequence shown here is derived from an EMBL/GenBank/DDBJ whole genome shotgun (WGS) entry which is preliminary data.</text>
</comment>
<proteinExistence type="predicted"/>
<dbReference type="Proteomes" id="UP001500547">
    <property type="component" value="Unassembled WGS sequence"/>
</dbReference>
<evidence type="ECO:0000256" key="1">
    <source>
        <dbReference type="SAM" id="Phobius"/>
    </source>
</evidence>
<keyword evidence="1" id="KW-0812">Transmembrane</keyword>
<dbReference type="InterPro" id="IPR043726">
    <property type="entry name" value="LiaI-LiaF-like_TM1"/>
</dbReference>
<keyword evidence="1" id="KW-1133">Transmembrane helix</keyword>
<keyword evidence="4" id="KW-1185">Reference proteome</keyword>
<reference evidence="4" key="1">
    <citation type="journal article" date="2019" name="Int. J. Syst. Evol. Microbiol.">
        <title>The Global Catalogue of Microorganisms (GCM) 10K type strain sequencing project: providing services to taxonomists for standard genome sequencing and annotation.</title>
        <authorList>
            <consortium name="The Broad Institute Genomics Platform"/>
            <consortium name="The Broad Institute Genome Sequencing Center for Infectious Disease"/>
            <person name="Wu L."/>
            <person name="Ma J."/>
        </authorList>
    </citation>
    <scope>NUCLEOTIDE SEQUENCE [LARGE SCALE GENOMIC DNA]</scope>
    <source>
        <strain evidence="4">JCM 18715</strain>
    </source>
</reference>
<evidence type="ECO:0000313" key="4">
    <source>
        <dbReference type="Proteomes" id="UP001500547"/>
    </source>
</evidence>
<organism evidence="3 4">
    <name type="scientific">Viridibacterium curvum</name>
    <dbReference type="NCBI Taxonomy" id="1101404"/>
    <lineage>
        <taxon>Bacteria</taxon>
        <taxon>Pseudomonadati</taxon>
        <taxon>Pseudomonadota</taxon>
        <taxon>Betaproteobacteria</taxon>
        <taxon>Rhodocyclales</taxon>
        <taxon>Rhodocyclaceae</taxon>
        <taxon>Viridibacterium</taxon>
    </lineage>
</organism>